<feature type="region of interest" description="Disordered" evidence="1">
    <location>
        <begin position="1"/>
        <end position="34"/>
    </location>
</feature>
<accession>A0AAN9FLF6</accession>
<evidence type="ECO:0000313" key="2">
    <source>
        <dbReference type="EMBL" id="KAK7278607.1"/>
    </source>
</evidence>
<evidence type="ECO:0000313" key="3">
    <source>
        <dbReference type="Proteomes" id="UP001359559"/>
    </source>
</evidence>
<dbReference type="EMBL" id="JAYKXN010000006">
    <property type="protein sequence ID" value="KAK7278607.1"/>
    <property type="molecule type" value="Genomic_DNA"/>
</dbReference>
<evidence type="ECO:0000256" key="1">
    <source>
        <dbReference type="SAM" id="MobiDB-lite"/>
    </source>
</evidence>
<dbReference type="Proteomes" id="UP001359559">
    <property type="component" value="Unassembled WGS sequence"/>
</dbReference>
<reference evidence="2 3" key="1">
    <citation type="submission" date="2024-01" db="EMBL/GenBank/DDBJ databases">
        <title>The genomes of 5 underutilized Papilionoideae crops provide insights into root nodulation and disease resistance.</title>
        <authorList>
            <person name="Yuan L."/>
        </authorList>
    </citation>
    <scope>NUCLEOTIDE SEQUENCE [LARGE SCALE GENOMIC DNA]</scope>
    <source>
        <strain evidence="2">LY-2023</strain>
        <tissue evidence="2">Leaf</tissue>
    </source>
</reference>
<feature type="compositionally biased region" description="Polar residues" evidence="1">
    <location>
        <begin position="1"/>
        <end position="29"/>
    </location>
</feature>
<name>A0AAN9FLF6_CLITE</name>
<gene>
    <name evidence="2" type="ORF">RJT34_23639</name>
</gene>
<organism evidence="2 3">
    <name type="scientific">Clitoria ternatea</name>
    <name type="common">Butterfly pea</name>
    <dbReference type="NCBI Taxonomy" id="43366"/>
    <lineage>
        <taxon>Eukaryota</taxon>
        <taxon>Viridiplantae</taxon>
        <taxon>Streptophyta</taxon>
        <taxon>Embryophyta</taxon>
        <taxon>Tracheophyta</taxon>
        <taxon>Spermatophyta</taxon>
        <taxon>Magnoliopsida</taxon>
        <taxon>eudicotyledons</taxon>
        <taxon>Gunneridae</taxon>
        <taxon>Pentapetalae</taxon>
        <taxon>rosids</taxon>
        <taxon>fabids</taxon>
        <taxon>Fabales</taxon>
        <taxon>Fabaceae</taxon>
        <taxon>Papilionoideae</taxon>
        <taxon>50 kb inversion clade</taxon>
        <taxon>NPAAA clade</taxon>
        <taxon>indigoferoid/millettioid clade</taxon>
        <taxon>Phaseoleae</taxon>
        <taxon>Clitoria</taxon>
    </lineage>
</organism>
<dbReference type="AlphaFoldDB" id="A0AAN9FLF6"/>
<proteinExistence type="predicted"/>
<sequence>MLQSLNQSHSTQCSYSRVTLTPSPNSDSINPHHPVLFLPNSNNLEPSFTTVPFHPLQNPQFTSDSIP</sequence>
<keyword evidence="3" id="KW-1185">Reference proteome</keyword>
<comment type="caution">
    <text evidence="2">The sequence shown here is derived from an EMBL/GenBank/DDBJ whole genome shotgun (WGS) entry which is preliminary data.</text>
</comment>
<protein>
    <submittedName>
        <fullName evidence="2">Uncharacterized protein</fullName>
    </submittedName>
</protein>